<proteinExistence type="inferred from homology"/>
<evidence type="ECO:0000256" key="6">
    <source>
        <dbReference type="PROSITE-ProRule" id="PRU10141"/>
    </source>
</evidence>
<keyword evidence="10" id="KW-1185">Reference proteome</keyword>
<dbReference type="GO" id="GO:0004674">
    <property type="term" value="F:protein serine/threonine kinase activity"/>
    <property type="evidence" value="ECO:0007669"/>
    <property type="project" value="UniProtKB-KW"/>
</dbReference>
<dbReference type="PROSITE" id="PS50011">
    <property type="entry name" value="PROTEIN_KINASE_DOM"/>
    <property type="match status" value="1"/>
</dbReference>
<dbReference type="InterPro" id="IPR008271">
    <property type="entry name" value="Ser/Thr_kinase_AS"/>
</dbReference>
<accession>A0AA39LZA5</accession>
<evidence type="ECO:0000256" key="3">
    <source>
        <dbReference type="ARBA" id="ARBA00022741"/>
    </source>
</evidence>
<sequence>MHFNMTQMDVCLLEIKLSSECSPGPLTGSTITGQSGEIRLHSELGKGAFASVYKGITQGSCCAVKVVTTETEKDMERFQREVDVLSRLMEGSHKNVVQILGYDYPINYGGLALLFFELVPNGTLYDHVQRSLKLHFSEAWMFYEQIICGLAYLHSLGIYHRDIKSDNLLMETTLQVKITDFGLSYVDEGSCLDGLPLFDDHKGSAPYLPPEFHKEGSFRADKGDLWAAAVTLAFMCTAYEPWKDTTEEDPYFLSFKQGMYDEYWESMGDGMPIVAELLHPEADRRLTSEWYLKCLEMYSG</sequence>
<dbReference type="GO" id="GO:0035556">
    <property type="term" value="P:intracellular signal transduction"/>
    <property type="evidence" value="ECO:0007669"/>
    <property type="project" value="UniProtKB-ARBA"/>
</dbReference>
<gene>
    <name evidence="9" type="ORF">QR680_012107</name>
</gene>
<organism evidence="9 10">
    <name type="scientific">Steinernema hermaphroditum</name>
    <dbReference type="NCBI Taxonomy" id="289476"/>
    <lineage>
        <taxon>Eukaryota</taxon>
        <taxon>Metazoa</taxon>
        <taxon>Ecdysozoa</taxon>
        <taxon>Nematoda</taxon>
        <taxon>Chromadorea</taxon>
        <taxon>Rhabditida</taxon>
        <taxon>Tylenchina</taxon>
        <taxon>Panagrolaimomorpha</taxon>
        <taxon>Strongyloidoidea</taxon>
        <taxon>Steinernematidae</taxon>
        <taxon>Steinernema</taxon>
    </lineage>
</organism>
<keyword evidence="1 7" id="KW-0723">Serine/threonine-protein kinase</keyword>
<dbReference type="Gene3D" id="1.10.510.10">
    <property type="entry name" value="Transferase(Phosphotransferase) domain 1"/>
    <property type="match status" value="1"/>
</dbReference>
<comment type="similarity">
    <text evidence="7">Belongs to the protein kinase superfamily.</text>
</comment>
<keyword evidence="2" id="KW-0808">Transferase</keyword>
<evidence type="ECO:0000256" key="2">
    <source>
        <dbReference type="ARBA" id="ARBA00022679"/>
    </source>
</evidence>
<dbReference type="PANTHER" id="PTHR11584:SF369">
    <property type="entry name" value="MITOGEN-ACTIVATED PROTEIN KINASE KINASE KINASE 19-RELATED"/>
    <property type="match status" value="1"/>
</dbReference>
<name>A0AA39LZA5_9BILA</name>
<evidence type="ECO:0000259" key="8">
    <source>
        <dbReference type="PROSITE" id="PS50011"/>
    </source>
</evidence>
<dbReference type="Pfam" id="PF00069">
    <property type="entry name" value="Pkinase"/>
    <property type="match status" value="1"/>
</dbReference>
<dbReference type="SMART" id="SM00220">
    <property type="entry name" value="S_TKc"/>
    <property type="match status" value="1"/>
</dbReference>
<evidence type="ECO:0000256" key="5">
    <source>
        <dbReference type="ARBA" id="ARBA00022840"/>
    </source>
</evidence>
<keyword evidence="3 6" id="KW-0547">Nucleotide-binding</keyword>
<dbReference type="InterPro" id="IPR000719">
    <property type="entry name" value="Prot_kinase_dom"/>
</dbReference>
<dbReference type="PROSITE" id="PS00107">
    <property type="entry name" value="PROTEIN_KINASE_ATP"/>
    <property type="match status" value="1"/>
</dbReference>
<reference evidence="9" key="1">
    <citation type="submission" date="2023-06" db="EMBL/GenBank/DDBJ databases">
        <title>Genomic analysis of the entomopathogenic nematode Steinernema hermaphroditum.</title>
        <authorList>
            <person name="Schwarz E.M."/>
            <person name="Heppert J.K."/>
            <person name="Baniya A."/>
            <person name="Schwartz H.T."/>
            <person name="Tan C.-H."/>
            <person name="Antoshechkin I."/>
            <person name="Sternberg P.W."/>
            <person name="Goodrich-Blair H."/>
            <person name="Dillman A.R."/>
        </authorList>
    </citation>
    <scope>NUCLEOTIDE SEQUENCE</scope>
    <source>
        <strain evidence="9">PS9179</strain>
        <tissue evidence="9">Whole animal</tissue>
    </source>
</reference>
<dbReference type="AlphaFoldDB" id="A0AA39LZA5"/>
<evidence type="ECO:0000256" key="7">
    <source>
        <dbReference type="RuleBase" id="RU000304"/>
    </source>
</evidence>
<evidence type="ECO:0000256" key="4">
    <source>
        <dbReference type="ARBA" id="ARBA00022777"/>
    </source>
</evidence>
<keyword evidence="4" id="KW-0418">Kinase</keyword>
<keyword evidence="5 6" id="KW-0067">ATP-binding</keyword>
<evidence type="ECO:0000313" key="10">
    <source>
        <dbReference type="Proteomes" id="UP001175271"/>
    </source>
</evidence>
<dbReference type="PANTHER" id="PTHR11584">
    <property type="entry name" value="SERINE/THREONINE PROTEIN KINASE"/>
    <property type="match status" value="1"/>
</dbReference>
<dbReference type="InterPro" id="IPR011009">
    <property type="entry name" value="Kinase-like_dom_sf"/>
</dbReference>
<evidence type="ECO:0000313" key="9">
    <source>
        <dbReference type="EMBL" id="KAK0415771.1"/>
    </source>
</evidence>
<feature type="binding site" evidence="6">
    <location>
        <position position="65"/>
    </location>
    <ligand>
        <name>ATP</name>
        <dbReference type="ChEBI" id="CHEBI:30616"/>
    </ligand>
</feature>
<feature type="domain" description="Protein kinase" evidence="8">
    <location>
        <begin position="38"/>
        <end position="298"/>
    </location>
</feature>
<protein>
    <recommendedName>
        <fullName evidence="8">Protein kinase domain-containing protein</fullName>
    </recommendedName>
</protein>
<dbReference type="SUPFAM" id="SSF56112">
    <property type="entry name" value="Protein kinase-like (PK-like)"/>
    <property type="match status" value="1"/>
</dbReference>
<dbReference type="Proteomes" id="UP001175271">
    <property type="component" value="Unassembled WGS sequence"/>
</dbReference>
<dbReference type="EMBL" id="JAUCMV010000002">
    <property type="protein sequence ID" value="KAK0415771.1"/>
    <property type="molecule type" value="Genomic_DNA"/>
</dbReference>
<dbReference type="GO" id="GO:0005524">
    <property type="term" value="F:ATP binding"/>
    <property type="evidence" value="ECO:0007669"/>
    <property type="project" value="UniProtKB-UniRule"/>
</dbReference>
<comment type="caution">
    <text evidence="9">The sequence shown here is derived from an EMBL/GenBank/DDBJ whole genome shotgun (WGS) entry which is preliminary data.</text>
</comment>
<evidence type="ECO:0000256" key="1">
    <source>
        <dbReference type="ARBA" id="ARBA00022527"/>
    </source>
</evidence>
<dbReference type="InterPro" id="IPR017441">
    <property type="entry name" value="Protein_kinase_ATP_BS"/>
</dbReference>
<dbReference type="PROSITE" id="PS00108">
    <property type="entry name" value="PROTEIN_KINASE_ST"/>
    <property type="match status" value="1"/>
</dbReference>